<comment type="caution">
    <text evidence="1">The sequence shown here is derived from an EMBL/GenBank/DDBJ whole genome shotgun (WGS) entry which is preliminary data.</text>
</comment>
<reference evidence="1" key="1">
    <citation type="journal article" date="2022" name="Int. J. Mol. Sci.">
        <title>Draft Genome of Tanacetum Coccineum: Genomic Comparison of Closely Related Tanacetum-Family Plants.</title>
        <authorList>
            <person name="Yamashiro T."/>
            <person name="Shiraishi A."/>
            <person name="Nakayama K."/>
            <person name="Satake H."/>
        </authorList>
    </citation>
    <scope>NUCLEOTIDE SEQUENCE</scope>
</reference>
<evidence type="ECO:0000313" key="2">
    <source>
        <dbReference type="Proteomes" id="UP001151760"/>
    </source>
</evidence>
<dbReference type="EMBL" id="BQNB010016918">
    <property type="protein sequence ID" value="GJT57288.1"/>
    <property type="molecule type" value="Genomic_DNA"/>
</dbReference>
<evidence type="ECO:0000313" key="1">
    <source>
        <dbReference type="EMBL" id="GJT57288.1"/>
    </source>
</evidence>
<reference evidence="1" key="2">
    <citation type="submission" date="2022-01" db="EMBL/GenBank/DDBJ databases">
        <authorList>
            <person name="Yamashiro T."/>
            <person name="Shiraishi A."/>
            <person name="Satake H."/>
            <person name="Nakayama K."/>
        </authorList>
    </citation>
    <scope>NUCLEOTIDE SEQUENCE</scope>
</reference>
<dbReference type="Proteomes" id="UP001151760">
    <property type="component" value="Unassembled WGS sequence"/>
</dbReference>
<sequence length="109" mass="12870">MSSPSKEMPKQSRRLNILANLDDEIKRLEKLIEEKLVVTIDIHFSYNNDVDIKSIFHHEMLNVFESMESEVDETSKKHEILLNELDRILEANIADDVRNPVMHYYVEVE</sequence>
<protein>
    <submittedName>
        <fullName evidence="1">Uncharacterized protein</fullName>
    </submittedName>
</protein>
<organism evidence="1 2">
    <name type="scientific">Tanacetum coccineum</name>
    <dbReference type="NCBI Taxonomy" id="301880"/>
    <lineage>
        <taxon>Eukaryota</taxon>
        <taxon>Viridiplantae</taxon>
        <taxon>Streptophyta</taxon>
        <taxon>Embryophyta</taxon>
        <taxon>Tracheophyta</taxon>
        <taxon>Spermatophyta</taxon>
        <taxon>Magnoliopsida</taxon>
        <taxon>eudicotyledons</taxon>
        <taxon>Gunneridae</taxon>
        <taxon>Pentapetalae</taxon>
        <taxon>asterids</taxon>
        <taxon>campanulids</taxon>
        <taxon>Asterales</taxon>
        <taxon>Asteraceae</taxon>
        <taxon>Asteroideae</taxon>
        <taxon>Anthemideae</taxon>
        <taxon>Anthemidinae</taxon>
        <taxon>Tanacetum</taxon>
    </lineage>
</organism>
<accession>A0ABQ5F2L1</accession>
<proteinExistence type="predicted"/>
<gene>
    <name evidence="1" type="ORF">Tco_0992342</name>
</gene>
<name>A0ABQ5F2L1_9ASTR</name>
<keyword evidence="2" id="KW-1185">Reference proteome</keyword>